<name>A0A9N8HWZ5_9STRA</name>
<feature type="chain" id="PRO_5040427106" evidence="2">
    <location>
        <begin position="32"/>
        <end position="562"/>
    </location>
</feature>
<protein>
    <submittedName>
        <fullName evidence="3">Uncharacterized protein</fullName>
    </submittedName>
</protein>
<proteinExistence type="predicted"/>
<feature type="compositionally biased region" description="Low complexity" evidence="1">
    <location>
        <begin position="59"/>
        <end position="69"/>
    </location>
</feature>
<evidence type="ECO:0000313" key="4">
    <source>
        <dbReference type="Proteomes" id="UP001153069"/>
    </source>
</evidence>
<dbReference type="EMBL" id="CAICTM010002852">
    <property type="protein sequence ID" value="CAB9530378.1"/>
    <property type="molecule type" value="Genomic_DNA"/>
</dbReference>
<evidence type="ECO:0000256" key="1">
    <source>
        <dbReference type="SAM" id="MobiDB-lite"/>
    </source>
</evidence>
<evidence type="ECO:0000256" key="2">
    <source>
        <dbReference type="SAM" id="SignalP"/>
    </source>
</evidence>
<feature type="compositionally biased region" description="Basic residues" evidence="1">
    <location>
        <begin position="525"/>
        <end position="542"/>
    </location>
</feature>
<dbReference type="Proteomes" id="UP001153069">
    <property type="component" value="Unassembled WGS sequence"/>
</dbReference>
<dbReference type="AlphaFoldDB" id="A0A9N8HWZ5"/>
<dbReference type="OrthoDB" id="45529at2759"/>
<feature type="compositionally biased region" description="Basic residues" evidence="1">
    <location>
        <begin position="70"/>
        <end position="97"/>
    </location>
</feature>
<keyword evidence="2" id="KW-0732">Signal</keyword>
<sequence length="562" mass="60865">MRVSPAKRRQKPMGRLWPLLSLVLAARSCDSARFGLKGDLALPSTAFAGKDPLLLDLRGGDDSSVAPSSSKKKSNKKKNSKSKKKSSSGSVKTKKKATTKDDDDASSSGDGKGAINQAMEQDPAQALGDAIRSRADELRTNNPLLDRIDLSVYSVGLALGASDRPPQLQQLMTTTEEREDDDGGVAGSPSSVVASYFLKSHGGAHALQCVCSLLASSAGFASLMLPANSPLRRVLLKRTMLFAMTKHVAGLLGAALIAGRAIPDVGLRKARVWMEQLAADPVSQYVFYAACVLLWLPSNPTTPLFVSGDNSKSLSWIPSVLVLPILLREVVSTMLVISDVLVLWSASIQSSSDEEDDSGHEAIENLLQVSQKGINVVMSLLVTPSTWRSADPAERQRILAKLTSKVSLLLEVIVGLILTVDAMARMMQLVFGTTATSAKPALVSVIKRLICARIYLHFLWSRKRKINKLVVNIRGGSSQLPFYVLDVLLDPMAAMGLQQEKEAKNRPEVMAAEQQQYTAKSSSKGSKKKKKKKKSRQKKKSGVLKDLDWKDYVSIVLGLDED</sequence>
<reference evidence="3" key="1">
    <citation type="submission" date="2020-06" db="EMBL/GenBank/DDBJ databases">
        <authorList>
            <consortium name="Plant Systems Biology data submission"/>
        </authorList>
    </citation>
    <scope>NUCLEOTIDE SEQUENCE</scope>
    <source>
        <strain evidence="3">D6</strain>
    </source>
</reference>
<accession>A0A9N8HWZ5</accession>
<keyword evidence="4" id="KW-1185">Reference proteome</keyword>
<comment type="caution">
    <text evidence="3">The sequence shown here is derived from an EMBL/GenBank/DDBJ whole genome shotgun (WGS) entry which is preliminary data.</text>
</comment>
<gene>
    <name evidence="3" type="ORF">SEMRO_2854_G338700.1</name>
</gene>
<feature type="region of interest" description="Disordered" evidence="1">
    <location>
        <begin position="503"/>
        <end position="542"/>
    </location>
</feature>
<evidence type="ECO:0000313" key="3">
    <source>
        <dbReference type="EMBL" id="CAB9530378.1"/>
    </source>
</evidence>
<feature type="signal peptide" evidence="2">
    <location>
        <begin position="1"/>
        <end position="31"/>
    </location>
</feature>
<feature type="region of interest" description="Disordered" evidence="1">
    <location>
        <begin position="59"/>
        <end position="115"/>
    </location>
</feature>
<organism evidence="3 4">
    <name type="scientific">Seminavis robusta</name>
    <dbReference type="NCBI Taxonomy" id="568900"/>
    <lineage>
        <taxon>Eukaryota</taxon>
        <taxon>Sar</taxon>
        <taxon>Stramenopiles</taxon>
        <taxon>Ochrophyta</taxon>
        <taxon>Bacillariophyta</taxon>
        <taxon>Bacillariophyceae</taxon>
        <taxon>Bacillariophycidae</taxon>
        <taxon>Naviculales</taxon>
        <taxon>Naviculaceae</taxon>
        <taxon>Seminavis</taxon>
    </lineage>
</organism>